<dbReference type="InterPro" id="IPR006016">
    <property type="entry name" value="UspA"/>
</dbReference>
<dbReference type="PANTHER" id="PTHR46268">
    <property type="entry name" value="STRESS RESPONSE PROTEIN NHAX"/>
    <property type="match status" value="1"/>
</dbReference>
<sequence>MKYNTILIPLDGSKVSEYAFEKGIGVAVRNDAKLVLTHIVDIRTYANVDAQGGSLAEKADIYAQELLEGYKAIALERGVKDIEIIVAHGAAKNIIPKQIAVDHNVDLIMCGSSGYNALERFVMGSVSEAIVRYAKCDVLVVRTEQVPEEYELNDYTKNFREKLS</sequence>
<dbReference type="PRINTS" id="PR01438">
    <property type="entry name" value="UNVRSLSTRESS"/>
</dbReference>
<dbReference type="Proteomes" id="UP000194154">
    <property type="component" value="Chromosome"/>
</dbReference>
<dbReference type="RefSeq" id="WP_086043424.1">
    <property type="nucleotide sequence ID" value="NZ_CBCRZA010000010.1"/>
</dbReference>
<feature type="domain" description="UspA" evidence="2">
    <location>
        <begin position="3"/>
        <end position="142"/>
    </location>
</feature>
<dbReference type="AlphaFoldDB" id="A0A1W7AE80"/>
<dbReference type="InterPro" id="IPR006015">
    <property type="entry name" value="Universal_stress_UspA"/>
</dbReference>
<dbReference type="InterPro" id="IPR014729">
    <property type="entry name" value="Rossmann-like_a/b/a_fold"/>
</dbReference>
<protein>
    <submittedName>
        <fullName evidence="3">Universal stress protein</fullName>
    </submittedName>
</protein>
<dbReference type="KEGG" id="mcak:MCCS_23180"/>
<evidence type="ECO:0000313" key="3">
    <source>
        <dbReference type="EMBL" id="ARQ07898.1"/>
    </source>
</evidence>
<dbReference type="SUPFAM" id="SSF52402">
    <property type="entry name" value="Adenine nucleotide alpha hydrolases-like"/>
    <property type="match status" value="1"/>
</dbReference>
<evidence type="ECO:0000256" key="1">
    <source>
        <dbReference type="ARBA" id="ARBA00008791"/>
    </source>
</evidence>
<proteinExistence type="inferred from homology"/>
<name>A0A1W7AE80_9STAP</name>
<dbReference type="PANTHER" id="PTHR46268:SF6">
    <property type="entry name" value="UNIVERSAL STRESS PROTEIN UP12"/>
    <property type="match status" value="1"/>
</dbReference>
<gene>
    <name evidence="3" type="ORF">MCCS_23180</name>
</gene>
<accession>A0A1W7AE80</accession>
<dbReference type="Pfam" id="PF00582">
    <property type="entry name" value="Usp"/>
    <property type="match status" value="1"/>
</dbReference>
<dbReference type="GeneID" id="35296398"/>
<dbReference type="OrthoDB" id="9789668at2"/>
<evidence type="ECO:0000259" key="2">
    <source>
        <dbReference type="Pfam" id="PF00582"/>
    </source>
</evidence>
<dbReference type="CDD" id="cd00293">
    <property type="entry name" value="USP-like"/>
    <property type="match status" value="1"/>
</dbReference>
<comment type="similarity">
    <text evidence="1">Belongs to the universal stress protein A family.</text>
</comment>
<evidence type="ECO:0000313" key="4">
    <source>
        <dbReference type="Proteomes" id="UP000194154"/>
    </source>
</evidence>
<dbReference type="STRING" id="1855823.MCCS_23180"/>
<reference evidence="3 4" key="1">
    <citation type="journal article" date="2017" name="Int. J. Syst. Evol. Microbiol.">
        <title>Macrococcus canis sp. nov., a skin bacterium associated with infections in dogs.</title>
        <authorList>
            <person name="Gobeli Brawand S."/>
            <person name="Cotting K."/>
            <person name="Gomez-Sanz E."/>
            <person name="Collaud A."/>
            <person name="Thomann A."/>
            <person name="Brodard I."/>
            <person name="Rodriguez-Campos S."/>
            <person name="Strauss C."/>
            <person name="Perreten V."/>
        </authorList>
    </citation>
    <scope>NUCLEOTIDE SEQUENCE [LARGE SCALE GENOMIC DNA]</scope>
    <source>
        <strain evidence="3 4">KM45013</strain>
    </source>
</reference>
<dbReference type="EMBL" id="CP021059">
    <property type="protein sequence ID" value="ARQ07898.1"/>
    <property type="molecule type" value="Genomic_DNA"/>
</dbReference>
<keyword evidence="4" id="KW-1185">Reference proteome</keyword>
<organism evidence="3 4">
    <name type="scientific">Macrococcoides canis</name>
    <dbReference type="NCBI Taxonomy" id="1855823"/>
    <lineage>
        <taxon>Bacteria</taxon>
        <taxon>Bacillati</taxon>
        <taxon>Bacillota</taxon>
        <taxon>Bacilli</taxon>
        <taxon>Bacillales</taxon>
        <taxon>Staphylococcaceae</taxon>
        <taxon>Macrococcoides</taxon>
    </lineage>
</organism>
<dbReference type="Gene3D" id="3.40.50.620">
    <property type="entry name" value="HUPs"/>
    <property type="match status" value="1"/>
</dbReference>